<proteinExistence type="predicted"/>
<dbReference type="GO" id="GO:0005829">
    <property type="term" value="C:cytosol"/>
    <property type="evidence" value="ECO:0007669"/>
    <property type="project" value="UniProtKB-ARBA"/>
</dbReference>
<dbReference type="InterPro" id="IPR023210">
    <property type="entry name" value="NADP_OxRdtase_dom"/>
</dbReference>
<dbReference type="InterPro" id="IPR036812">
    <property type="entry name" value="NAD(P)_OxRdtase_dom_sf"/>
</dbReference>
<keyword evidence="4" id="KW-1185">Reference proteome</keyword>
<dbReference type="CDD" id="cd19080">
    <property type="entry name" value="AKR_AKR9A_9B"/>
    <property type="match status" value="1"/>
</dbReference>
<dbReference type="STRING" id="714943.Mucpa_6950"/>
<feature type="domain" description="NADP-dependent oxidoreductase" evidence="2">
    <location>
        <begin position="36"/>
        <end position="333"/>
    </location>
</feature>
<dbReference type="InterPro" id="IPR050523">
    <property type="entry name" value="AKR_Detox_Biosynth"/>
</dbReference>
<dbReference type="EMBL" id="CM001403">
    <property type="protein sequence ID" value="EHQ30998.1"/>
    <property type="molecule type" value="Genomic_DNA"/>
</dbReference>
<dbReference type="PANTHER" id="PTHR43364">
    <property type="entry name" value="NADH-SPECIFIC METHYLGLYOXAL REDUCTASE-RELATED"/>
    <property type="match status" value="1"/>
</dbReference>
<name>H1Y639_9SPHI</name>
<dbReference type="HOGENOM" id="CLU_023205_2_0_10"/>
<dbReference type="Gene3D" id="3.20.20.100">
    <property type="entry name" value="NADP-dependent oxidoreductase domain"/>
    <property type="match status" value="1"/>
</dbReference>
<reference evidence="3" key="1">
    <citation type="submission" date="2011-09" db="EMBL/GenBank/DDBJ databases">
        <title>The permanent draft genome of Mucilaginibacter paludis DSM 18603.</title>
        <authorList>
            <consortium name="US DOE Joint Genome Institute (JGI-PGF)"/>
            <person name="Lucas S."/>
            <person name="Han J."/>
            <person name="Lapidus A."/>
            <person name="Bruce D."/>
            <person name="Goodwin L."/>
            <person name="Pitluck S."/>
            <person name="Peters L."/>
            <person name="Kyrpides N."/>
            <person name="Mavromatis K."/>
            <person name="Ivanova N."/>
            <person name="Mikhailova N."/>
            <person name="Held B."/>
            <person name="Detter J.C."/>
            <person name="Tapia R."/>
            <person name="Han C."/>
            <person name="Land M."/>
            <person name="Hauser L."/>
            <person name="Markowitz V."/>
            <person name="Cheng J.-F."/>
            <person name="Hugenholtz P."/>
            <person name="Woyke T."/>
            <person name="Wu D."/>
            <person name="Tindall B."/>
            <person name="Brambilla E."/>
            <person name="Klenk H.-P."/>
            <person name="Eisen J.A."/>
        </authorList>
    </citation>
    <scope>NUCLEOTIDE SEQUENCE [LARGE SCALE GENOMIC DNA]</scope>
    <source>
        <strain evidence="3">DSM 18603</strain>
    </source>
</reference>
<sequence>MTLNLKTVYHLNIYKTENMSLNSFVTLGHSGLRVSRLVMGAMTFGEETGFGSDAAQSHQVLSKYMELGGNFIDTANIYTKGHSEKIIGDYFAKEKGKRNRVVIASKFMGNLYAGDPNGGGAGRKAIFDQCHQSLRRLQTDYIDLYWLHAWDRLTPVEETMSALNDLVREGKIRYIGFSDVPAWKAAQTQVMAKANNWAPIIALQLEYSLLERTIEGEHVEMAAELGMGIIPWSPLKSGLLSGKFTKATPMSGVRSYFVGKVTDHQYAIIDEVVKIAKELDTKPAIVALAWVQQKSGVSGTLLGARTLEQLESNVKSMDLKLPESAIKRLDEISKPTLNFPYDFLGNTINLSQAGTTVNGIPSQITPMTPANDAERH</sequence>
<dbReference type="PANTHER" id="PTHR43364:SF4">
    <property type="entry name" value="NAD(P)-LINKED OXIDOREDUCTASE SUPERFAMILY PROTEIN"/>
    <property type="match status" value="1"/>
</dbReference>
<evidence type="ECO:0000313" key="3">
    <source>
        <dbReference type="EMBL" id="EHQ30998.1"/>
    </source>
</evidence>
<organism evidence="3 4">
    <name type="scientific">Mucilaginibacter paludis DSM 18603</name>
    <dbReference type="NCBI Taxonomy" id="714943"/>
    <lineage>
        <taxon>Bacteria</taxon>
        <taxon>Pseudomonadati</taxon>
        <taxon>Bacteroidota</taxon>
        <taxon>Sphingobacteriia</taxon>
        <taxon>Sphingobacteriales</taxon>
        <taxon>Sphingobacteriaceae</taxon>
        <taxon>Mucilaginibacter</taxon>
    </lineage>
</organism>
<evidence type="ECO:0000313" key="4">
    <source>
        <dbReference type="Proteomes" id="UP000002774"/>
    </source>
</evidence>
<dbReference type="eggNOG" id="COG0667">
    <property type="taxonomic scope" value="Bacteria"/>
</dbReference>
<dbReference type="Pfam" id="PF00248">
    <property type="entry name" value="Aldo_ket_red"/>
    <property type="match status" value="1"/>
</dbReference>
<protein>
    <submittedName>
        <fullName evidence="3">Aldo/keto reductase</fullName>
    </submittedName>
</protein>
<dbReference type="SUPFAM" id="SSF51430">
    <property type="entry name" value="NAD(P)-linked oxidoreductase"/>
    <property type="match status" value="1"/>
</dbReference>
<dbReference type="GO" id="GO:0016491">
    <property type="term" value="F:oxidoreductase activity"/>
    <property type="evidence" value="ECO:0007669"/>
    <property type="project" value="UniProtKB-KW"/>
</dbReference>
<keyword evidence="1" id="KW-0560">Oxidoreductase</keyword>
<gene>
    <name evidence="3" type="ORF">Mucpa_6950</name>
</gene>
<dbReference type="FunFam" id="3.20.20.100:FF:000004">
    <property type="entry name" value="Oxidoreductase, aldo/keto reductase"/>
    <property type="match status" value="1"/>
</dbReference>
<evidence type="ECO:0000259" key="2">
    <source>
        <dbReference type="Pfam" id="PF00248"/>
    </source>
</evidence>
<dbReference type="Proteomes" id="UP000002774">
    <property type="component" value="Chromosome"/>
</dbReference>
<accession>H1Y639</accession>
<dbReference type="AlphaFoldDB" id="H1Y639"/>
<evidence type="ECO:0000256" key="1">
    <source>
        <dbReference type="ARBA" id="ARBA00023002"/>
    </source>
</evidence>